<dbReference type="SUPFAM" id="SSF51735">
    <property type="entry name" value="NAD(P)-binding Rossmann-fold domains"/>
    <property type="match status" value="1"/>
</dbReference>
<dbReference type="GO" id="GO:0016020">
    <property type="term" value="C:membrane"/>
    <property type="evidence" value="ECO:0007669"/>
    <property type="project" value="TreeGrafter"/>
</dbReference>
<dbReference type="PANTHER" id="PTHR44196:SF4">
    <property type="entry name" value="SHORT CHAIN DEHYDROGENASE"/>
    <property type="match status" value="1"/>
</dbReference>
<dbReference type="Proteomes" id="UP000521199">
    <property type="component" value="Unassembled WGS sequence"/>
</dbReference>
<sequence length="259" mass="27081">MAAQAPQAGRALDGRVILVTGAHGALGEAAARACAAAGACVVLLGRRVPKLTRLYDAIEAAGAPQPAIYPLDLAGATPDDYADLAANIERDCGRLDGILHCAADFKGLVSLENTPPEDWQRALHVNLSAPLLLTRACLPLLRRREDAAVVFVLDDPARVGRALWGGYAVAKFGLAGLVQVLRDELEHSPVRVHGLLPGPMRSALRGKAYFAEDPGQVPEASAYAAACVRLLGAAGRGEPATVRAAPERAPVPRLHVLPS</sequence>
<dbReference type="Pfam" id="PF00106">
    <property type="entry name" value="adh_short"/>
    <property type="match status" value="1"/>
</dbReference>
<evidence type="ECO:0000313" key="3">
    <source>
        <dbReference type="EMBL" id="MBB5209360.1"/>
    </source>
</evidence>
<keyword evidence="4" id="KW-1185">Reference proteome</keyword>
<dbReference type="PRINTS" id="PR00081">
    <property type="entry name" value="GDHRDH"/>
</dbReference>
<name>A0A7W8G344_9GAMM</name>
<comment type="caution">
    <text evidence="3">The sequence shown here is derived from an EMBL/GenBank/DDBJ whole genome shotgun (WGS) entry which is preliminary data.</text>
</comment>
<organism evidence="3 4">
    <name type="scientific">Chiayiivirga flava</name>
    <dbReference type="NCBI Taxonomy" id="659595"/>
    <lineage>
        <taxon>Bacteria</taxon>
        <taxon>Pseudomonadati</taxon>
        <taxon>Pseudomonadota</taxon>
        <taxon>Gammaproteobacteria</taxon>
        <taxon>Lysobacterales</taxon>
        <taxon>Lysobacteraceae</taxon>
        <taxon>Chiayiivirga</taxon>
    </lineage>
</organism>
<dbReference type="InterPro" id="IPR036291">
    <property type="entry name" value="NAD(P)-bd_dom_sf"/>
</dbReference>
<evidence type="ECO:0000256" key="2">
    <source>
        <dbReference type="ARBA" id="ARBA00023002"/>
    </source>
</evidence>
<evidence type="ECO:0000256" key="1">
    <source>
        <dbReference type="ARBA" id="ARBA00006484"/>
    </source>
</evidence>
<dbReference type="GO" id="GO:0016491">
    <property type="term" value="F:oxidoreductase activity"/>
    <property type="evidence" value="ECO:0007669"/>
    <property type="project" value="UniProtKB-KW"/>
</dbReference>
<proteinExistence type="inferred from homology"/>
<dbReference type="RefSeq" id="WP_183961906.1">
    <property type="nucleotide sequence ID" value="NZ_JACHHP010000006.1"/>
</dbReference>
<reference evidence="3 4" key="1">
    <citation type="submission" date="2020-08" db="EMBL/GenBank/DDBJ databases">
        <title>Genomic Encyclopedia of Type Strains, Phase IV (KMG-IV): sequencing the most valuable type-strain genomes for metagenomic binning, comparative biology and taxonomic classification.</title>
        <authorList>
            <person name="Goeker M."/>
        </authorList>
    </citation>
    <scope>NUCLEOTIDE SEQUENCE [LARGE SCALE GENOMIC DNA]</scope>
    <source>
        <strain evidence="3 4">DSM 24163</strain>
    </source>
</reference>
<evidence type="ECO:0000313" key="4">
    <source>
        <dbReference type="Proteomes" id="UP000521199"/>
    </source>
</evidence>
<accession>A0A7W8G344</accession>
<comment type="similarity">
    <text evidence="1">Belongs to the short-chain dehydrogenases/reductases (SDR) family.</text>
</comment>
<keyword evidence="2" id="KW-0560">Oxidoreductase</keyword>
<dbReference type="InterPro" id="IPR002347">
    <property type="entry name" value="SDR_fam"/>
</dbReference>
<dbReference type="InterPro" id="IPR020904">
    <property type="entry name" value="Sc_DH/Rdtase_CS"/>
</dbReference>
<dbReference type="PROSITE" id="PS00061">
    <property type="entry name" value="ADH_SHORT"/>
    <property type="match status" value="1"/>
</dbReference>
<dbReference type="AlphaFoldDB" id="A0A7W8G344"/>
<dbReference type="EMBL" id="JACHHP010000006">
    <property type="protein sequence ID" value="MBB5209360.1"/>
    <property type="molecule type" value="Genomic_DNA"/>
</dbReference>
<dbReference type="Gene3D" id="3.40.50.720">
    <property type="entry name" value="NAD(P)-binding Rossmann-like Domain"/>
    <property type="match status" value="1"/>
</dbReference>
<protein>
    <submittedName>
        <fullName evidence="3">NAD(P)-dependent dehydrogenase (Short-subunit alcohol dehydrogenase family)</fullName>
    </submittedName>
</protein>
<gene>
    <name evidence="3" type="ORF">HNQ52_002929</name>
</gene>
<dbReference type="PANTHER" id="PTHR44196">
    <property type="entry name" value="DEHYDROGENASE/REDUCTASE SDR FAMILY MEMBER 7B"/>
    <property type="match status" value="1"/>
</dbReference>